<accession>A0A1R0GLN5</accession>
<dbReference type="GO" id="GO:1904161">
    <property type="term" value="P:DNA synthesis involved in UV-damage excision repair"/>
    <property type="evidence" value="ECO:0007669"/>
    <property type="project" value="TreeGrafter"/>
</dbReference>
<keyword evidence="3" id="KW-1185">Reference proteome</keyword>
<dbReference type="Proteomes" id="UP000187455">
    <property type="component" value="Unassembled WGS sequence"/>
</dbReference>
<dbReference type="PANTHER" id="PTHR17598">
    <property type="entry name" value="DNA POLYMERASE DELTA SUBUNIT 3"/>
    <property type="match status" value="1"/>
</dbReference>
<evidence type="ECO:0000256" key="1">
    <source>
        <dbReference type="SAM" id="MobiDB-lite"/>
    </source>
</evidence>
<dbReference type="Pfam" id="PF09507">
    <property type="entry name" value="CDC27"/>
    <property type="match status" value="1"/>
</dbReference>
<feature type="region of interest" description="Disordered" evidence="1">
    <location>
        <begin position="264"/>
        <end position="307"/>
    </location>
</feature>
<gene>
    <name evidence="2" type="ORF">AYI68_g8159</name>
</gene>
<dbReference type="GO" id="GO:0003887">
    <property type="term" value="F:DNA-directed DNA polymerase activity"/>
    <property type="evidence" value="ECO:0007669"/>
    <property type="project" value="TreeGrafter"/>
</dbReference>
<evidence type="ECO:0008006" key="4">
    <source>
        <dbReference type="Google" id="ProtNLM"/>
    </source>
</evidence>
<dbReference type="PANTHER" id="PTHR17598:SF13">
    <property type="entry name" value="DNA POLYMERASE DELTA SUBUNIT 3"/>
    <property type="match status" value="1"/>
</dbReference>
<dbReference type="EMBL" id="LSSL01007653">
    <property type="protein sequence ID" value="OLY77805.1"/>
    <property type="molecule type" value="Genomic_DNA"/>
</dbReference>
<name>A0A1R0GLN5_9FUNG</name>
<feature type="compositionally biased region" description="Acidic residues" evidence="1">
    <location>
        <begin position="155"/>
        <end position="170"/>
    </location>
</feature>
<dbReference type="InterPro" id="IPR019038">
    <property type="entry name" value="POLD3"/>
</dbReference>
<dbReference type="STRING" id="133383.A0A1R0GLN5"/>
<evidence type="ECO:0000313" key="2">
    <source>
        <dbReference type="EMBL" id="OLY77805.1"/>
    </source>
</evidence>
<feature type="compositionally biased region" description="Basic and acidic residues" evidence="1">
    <location>
        <begin position="134"/>
        <end position="146"/>
    </location>
</feature>
<dbReference type="GO" id="GO:0006271">
    <property type="term" value="P:DNA strand elongation involved in DNA replication"/>
    <property type="evidence" value="ECO:0007669"/>
    <property type="project" value="TreeGrafter"/>
</dbReference>
<dbReference type="GO" id="GO:0043625">
    <property type="term" value="C:delta DNA polymerase complex"/>
    <property type="evidence" value="ECO:0007669"/>
    <property type="project" value="InterPro"/>
</dbReference>
<dbReference type="OrthoDB" id="5600488at2759"/>
<dbReference type="GO" id="GO:0006297">
    <property type="term" value="P:nucleotide-excision repair, DNA gap filling"/>
    <property type="evidence" value="ECO:0007669"/>
    <property type="project" value="TreeGrafter"/>
</dbReference>
<feature type="compositionally biased region" description="Polar residues" evidence="1">
    <location>
        <begin position="279"/>
        <end position="298"/>
    </location>
</feature>
<dbReference type="AlphaFoldDB" id="A0A1R0GLN5"/>
<evidence type="ECO:0000313" key="3">
    <source>
        <dbReference type="Proteomes" id="UP000187455"/>
    </source>
</evidence>
<proteinExistence type="predicted"/>
<feature type="region of interest" description="Disordered" evidence="1">
    <location>
        <begin position="83"/>
        <end position="243"/>
    </location>
</feature>
<sequence>MKTIINNPFFFAEGKNIAKKQGGVAIPKIPTFDSKVKVEEPKKEKNEQPLKKDIKEVSAEVKPNIKDLEKGKASGAKKIEVSNGFFGKNPKKRNVDSVEQNLWGPEPVKKASKDIQTLGDRSNAPTFEINDDENDKKKEIIPEKVKPSPFKSIDDESSEELEIEPDDPMEIMDSPIDKNSQKQKSRNRRVIMDEDSSEEEALPETKAQKTTEILSEEEVTQVAETEKNLKKTNRKKRKVTKAKHFQNERGMLVTKMVDCWESYSESEDATELDKPASNIRENNNKPAKNVKSNQSNLMSFFGQKAKK</sequence>
<protein>
    <recommendedName>
        <fullName evidence="4">DNA polymerase delta subunit 3</fullName>
    </recommendedName>
</protein>
<feature type="compositionally biased region" description="Acidic residues" evidence="1">
    <location>
        <begin position="193"/>
        <end position="202"/>
    </location>
</feature>
<feature type="compositionally biased region" description="Basic residues" evidence="1">
    <location>
        <begin position="230"/>
        <end position="243"/>
    </location>
</feature>
<organism evidence="2 3">
    <name type="scientific">Smittium mucronatum</name>
    <dbReference type="NCBI Taxonomy" id="133383"/>
    <lineage>
        <taxon>Eukaryota</taxon>
        <taxon>Fungi</taxon>
        <taxon>Fungi incertae sedis</taxon>
        <taxon>Zoopagomycota</taxon>
        <taxon>Kickxellomycotina</taxon>
        <taxon>Harpellomycetes</taxon>
        <taxon>Harpellales</taxon>
        <taxon>Legeriomycetaceae</taxon>
        <taxon>Smittium</taxon>
    </lineage>
</organism>
<comment type="caution">
    <text evidence="2">The sequence shown here is derived from an EMBL/GenBank/DDBJ whole genome shotgun (WGS) entry which is preliminary data.</text>
</comment>
<reference evidence="2 3" key="1">
    <citation type="journal article" date="2016" name="Mol. Biol. Evol.">
        <title>Genome-Wide Survey of Gut Fungi (Harpellales) Reveals the First Horizontally Transferred Ubiquitin Gene from a Mosquito Host.</title>
        <authorList>
            <person name="Wang Y."/>
            <person name="White M.M."/>
            <person name="Kvist S."/>
            <person name="Moncalvo J.M."/>
        </authorList>
    </citation>
    <scope>NUCLEOTIDE SEQUENCE [LARGE SCALE GENOMIC DNA]</scope>
    <source>
        <strain evidence="2 3">ALG-7-W6</strain>
    </source>
</reference>